<accession>A0A833HMC4</accession>
<dbReference type="Proteomes" id="UP000465601">
    <property type="component" value="Unassembled WGS sequence"/>
</dbReference>
<evidence type="ECO:0000259" key="1">
    <source>
        <dbReference type="Pfam" id="PF20251"/>
    </source>
</evidence>
<proteinExistence type="predicted"/>
<keyword evidence="3" id="KW-1185">Reference proteome</keyword>
<feature type="domain" description="Bacterial Ig-like" evidence="1">
    <location>
        <begin position="55"/>
        <end position="151"/>
    </location>
</feature>
<dbReference type="EMBL" id="WBZB01000044">
    <property type="protein sequence ID" value="KAB3527305.1"/>
    <property type="molecule type" value="Genomic_DNA"/>
</dbReference>
<evidence type="ECO:0000313" key="3">
    <source>
        <dbReference type="Proteomes" id="UP000465601"/>
    </source>
</evidence>
<dbReference type="Pfam" id="PF20251">
    <property type="entry name" value="Big_14"/>
    <property type="match status" value="1"/>
</dbReference>
<name>A0A833HMC4_9FIRM</name>
<dbReference type="InterPro" id="IPR046878">
    <property type="entry name" value="Big_14"/>
</dbReference>
<reference evidence="2 3" key="1">
    <citation type="submission" date="2019-10" db="EMBL/GenBank/DDBJ databases">
        <title>Alkaliphilus serpentinus sp. nov. and Alkaliphilus pronyensis sp. nov., two novel anaerobic alkaliphilic species isolated from the serpentinized-hosted hydrothermal field of the Prony Bay (New Caledonia).</title>
        <authorList>
            <person name="Postec A."/>
        </authorList>
    </citation>
    <scope>NUCLEOTIDE SEQUENCE [LARGE SCALE GENOMIC DNA]</scope>
    <source>
        <strain evidence="2 3">LacT</strain>
    </source>
</reference>
<organism evidence="2 3">
    <name type="scientific">Alkaliphilus serpentinus</name>
    <dbReference type="NCBI Taxonomy" id="1482731"/>
    <lineage>
        <taxon>Bacteria</taxon>
        <taxon>Bacillati</taxon>
        <taxon>Bacillota</taxon>
        <taxon>Clostridia</taxon>
        <taxon>Peptostreptococcales</taxon>
        <taxon>Natronincolaceae</taxon>
        <taxon>Alkaliphilus</taxon>
    </lineage>
</organism>
<gene>
    <name evidence="2" type="ORF">F8153_12650</name>
</gene>
<evidence type="ECO:0000313" key="2">
    <source>
        <dbReference type="EMBL" id="KAB3527305.1"/>
    </source>
</evidence>
<comment type="caution">
    <text evidence="2">The sequence shown here is derived from an EMBL/GenBank/DDBJ whole genome shotgun (WGS) entry which is preliminary data.</text>
</comment>
<protein>
    <recommendedName>
        <fullName evidence="1">Bacterial Ig-like domain-containing protein</fullName>
    </recommendedName>
</protein>
<dbReference type="AlphaFoldDB" id="A0A833HMC4"/>
<dbReference type="OrthoDB" id="2389505at2"/>
<dbReference type="RefSeq" id="WP_151866715.1">
    <property type="nucleotide sequence ID" value="NZ_WBZB01000044.1"/>
</dbReference>
<sequence>MKKVISLTLIFAIIIVLGTVILKDMKEADNINDSTNGLQPTRFLPEQLNTLEGVSVIHIEYDNDANAIKWTLQNNTSYTIYYGEEIILEKNHNDEWYEIPYSGKIGFTSILNYLSPSSSIEDSIRMSTWVSVFAGEYRIIYEVSPQEYYKNLYPISANFTIDQ</sequence>